<dbReference type="GO" id="GO:0005743">
    <property type="term" value="C:mitochondrial inner membrane"/>
    <property type="evidence" value="ECO:0007669"/>
    <property type="project" value="TreeGrafter"/>
</dbReference>
<evidence type="ECO:0000313" key="2">
    <source>
        <dbReference type="Proteomes" id="UP000789739"/>
    </source>
</evidence>
<dbReference type="Pfam" id="PF05176">
    <property type="entry name" value="ATP-synt_10"/>
    <property type="match status" value="1"/>
</dbReference>
<dbReference type="AlphaFoldDB" id="A0A9N9BHA3"/>
<name>A0A9N9BHA3_9GLOM</name>
<protein>
    <submittedName>
        <fullName evidence="1">5494_t:CDS:1</fullName>
    </submittedName>
</protein>
<dbReference type="OrthoDB" id="17089at2759"/>
<comment type="caution">
    <text evidence="1">The sequence shown here is derived from an EMBL/GenBank/DDBJ whole genome shotgun (WGS) entry which is preliminary data.</text>
</comment>
<keyword evidence="2" id="KW-1185">Reference proteome</keyword>
<evidence type="ECO:0000313" key="1">
    <source>
        <dbReference type="EMBL" id="CAG8565799.1"/>
    </source>
</evidence>
<proteinExistence type="predicted"/>
<dbReference type="PANTHER" id="PTHR28106:SF1">
    <property type="entry name" value="MITOCHONDRIAL ATPASE COMPLEX SUBUNIT ATP10"/>
    <property type="match status" value="1"/>
</dbReference>
<reference evidence="1" key="1">
    <citation type="submission" date="2021-06" db="EMBL/GenBank/DDBJ databases">
        <authorList>
            <person name="Kallberg Y."/>
            <person name="Tangrot J."/>
            <person name="Rosling A."/>
        </authorList>
    </citation>
    <scope>NUCLEOTIDE SEQUENCE</scope>
    <source>
        <strain evidence="1">BR232B</strain>
    </source>
</reference>
<dbReference type="GO" id="GO:0033615">
    <property type="term" value="P:mitochondrial proton-transporting ATP synthase complex assembly"/>
    <property type="evidence" value="ECO:0007669"/>
    <property type="project" value="TreeGrafter"/>
</dbReference>
<sequence>MSRALTSSFRLTSYFSNIIFTRPFSTAALNNSSKPDHVRTLKKPVQFGVKERPDPNKPGDVKPSLLERSKRLLDPAANAETREKLMAEFKVSYWKDFHELRNEGEKVWKADDELIQVDKALYMPNVKGSTLSKANVDTTNLLRGKISLLVGCFNRFGEQQVHTFTDPFSKTFSNKPNIGLVELNMLHKFINKLILKLSMPYLRSNTPKARHNTYVIVSEDIESIRKALHMTNVHRGYAFLIDPDCRIRWAAHGNATEQEVRTMLNLTNLLEQQC</sequence>
<organism evidence="1 2">
    <name type="scientific">Paraglomus brasilianum</name>
    <dbReference type="NCBI Taxonomy" id="144538"/>
    <lineage>
        <taxon>Eukaryota</taxon>
        <taxon>Fungi</taxon>
        <taxon>Fungi incertae sedis</taxon>
        <taxon>Mucoromycota</taxon>
        <taxon>Glomeromycotina</taxon>
        <taxon>Glomeromycetes</taxon>
        <taxon>Paraglomerales</taxon>
        <taxon>Paraglomeraceae</taxon>
        <taxon>Paraglomus</taxon>
    </lineage>
</organism>
<dbReference type="PANTHER" id="PTHR28106">
    <property type="entry name" value="MITOCHONDRIAL ATPASE COMPLEX SUBUNIT ATP10"/>
    <property type="match status" value="1"/>
</dbReference>
<accession>A0A9N9BHA3</accession>
<gene>
    <name evidence="1" type="ORF">PBRASI_LOCUS5834</name>
</gene>
<dbReference type="InterPro" id="IPR007849">
    <property type="entry name" value="ATP10"/>
</dbReference>
<dbReference type="Proteomes" id="UP000789739">
    <property type="component" value="Unassembled WGS sequence"/>
</dbReference>
<dbReference type="EMBL" id="CAJVPI010000717">
    <property type="protein sequence ID" value="CAG8565799.1"/>
    <property type="molecule type" value="Genomic_DNA"/>
</dbReference>